<reference evidence="2" key="1">
    <citation type="submission" date="2016-02" db="EMBL/GenBank/DDBJ databases">
        <authorList>
            <person name="Shin S.-K."/>
            <person name="Yi H."/>
            <person name="Kim E."/>
        </authorList>
    </citation>
    <scope>NUCLEOTIDE SEQUENCE [LARGE SCALE GENOMIC DNA]</scope>
    <source>
        <strain evidence="2">LPB0003</strain>
    </source>
</reference>
<dbReference type="OrthoDB" id="11259at52959"/>
<keyword evidence="2" id="KW-1185">Reference proteome</keyword>
<dbReference type="STRING" id="1774273.LPB03_06455"/>
<protein>
    <submittedName>
        <fullName evidence="1">Uncharacterized protein</fullName>
    </submittedName>
</protein>
<name>A0A1B8TZ72_9FLAO</name>
<dbReference type="AlphaFoldDB" id="A0A1B8TZ72"/>
<dbReference type="KEGG" id="pob:LPB03_06455"/>
<gene>
    <name evidence="1" type="ORF">LPB3_06035</name>
</gene>
<dbReference type="Proteomes" id="UP000092584">
    <property type="component" value="Unassembled WGS sequence"/>
</dbReference>
<evidence type="ECO:0000313" key="2">
    <source>
        <dbReference type="Proteomes" id="UP000092584"/>
    </source>
</evidence>
<comment type="caution">
    <text evidence="1">The sequence shown here is derived from an EMBL/GenBank/DDBJ whole genome shotgun (WGS) entry which is preliminary data.</text>
</comment>
<dbReference type="RefSeq" id="WP_065318703.1">
    <property type="nucleotide sequence ID" value="NZ_CP017477.1"/>
</dbReference>
<sequence length="439" mass="52385">MAELQTEQLNDFYINIGLDNNEMNHNFFKNYVEQNLHKSIHLLEKEIKHNLLVLDVRRLEIYFNQVIEKLENSTFLKFDDAKIEEYVKKYDLNKENILNINNKELIHYLTLIGDPFDPLHGANYESYFKAEKIKSIFYKYTAKHEILFFLDRIRSLQTKYIDKSVKKKISYAKLFSYELSKYDSLAIEHNYYAYYNSILLPYIAKVKEEVQEYILELNPIKIPLYLDKTIEEIENAGFQNESATIIDKYVSKYKIDLKKLPEVKDSKLREILSTKDFRQEMPYNEFSEIEYVQLNFYLYGLRTETIKLLDYLKGLQVNYQITSNVETKELLNYNKIVFKSYDTQKWFDTALRSLNTIDKDSVIRRGFQAIANTFYKDEVCKKYIFQYAFSLKDYIAHLNKEYAAGIERNDKLSESVNHIDKVNGLVMEYQSKLQNNTTE</sequence>
<proteinExistence type="predicted"/>
<accession>A0A1B8TZ72</accession>
<dbReference type="EMBL" id="LSFM01000021">
    <property type="protein sequence ID" value="OBY64951.1"/>
    <property type="molecule type" value="Genomic_DNA"/>
</dbReference>
<evidence type="ECO:0000313" key="1">
    <source>
        <dbReference type="EMBL" id="OBY64951.1"/>
    </source>
</evidence>
<organism evidence="1 2">
    <name type="scientific">Polaribacter vadi</name>
    <dbReference type="NCBI Taxonomy" id="1774273"/>
    <lineage>
        <taxon>Bacteria</taxon>
        <taxon>Pseudomonadati</taxon>
        <taxon>Bacteroidota</taxon>
        <taxon>Flavobacteriia</taxon>
        <taxon>Flavobacteriales</taxon>
        <taxon>Flavobacteriaceae</taxon>
    </lineage>
</organism>